<feature type="compositionally biased region" description="Low complexity" evidence="3">
    <location>
        <begin position="202"/>
        <end position="214"/>
    </location>
</feature>
<evidence type="ECO:0000256" key="3">
    <source>
        <dbReference type="SAM" id="MobiDB-lite"/>
    </source>
</evidence>
<evidence type="ECO:0000256" key="1">
    <source>
        <dbReference type="ARBA" id="ARBA00022884"/>
    </source>
</evidence>
<feature type="region of interest" description="Disordered" evidence="3">
    <location>
        <begin position="248"/>
        <end position="289"/>
    </location>
</feature>
<dbReference type="SMART" id="SM00715">
    <property type="entry name" value="LA"/>
    <property type="match status" value="1"/>
</dbReference>
<dbReference type="EMBL" id="GL883010">
    <property type="protein sequence ID" value="EGG21984.1"/>
    <property type="molecule type" value="Genomic_DNA"/>
</dbReference>
<reference evidence="6" key="1">
    <citation type="journal article" date="2011" name="Genome Res.">
        <title>Phylogeny-wide analysis of social amoeba genomes highlights ancient origins for complex intercellular communication.</title>
        <authorList>
            <person name="Heidel A.J."/>
            <person name="Lawal H.M."/>
            <person name="Felder M."/>
            <person name="Schilde C."/>
            <person name="Helps N.R."/>
            <person name="Tunggal B."/>
            <person name="Rivero F."/>
            <person name="John U."/>
            <person name="Schleicher M."/>
            <person name="Eichinger L."/>
            <person name="Platzer M."/>
            <person name="Noegel A.A."/>
            <person name="Schaap P."/>
            <person name="Gloeckner G."/>
        </authorList>
    </citation>
    <scope>NUCLEOTIDE SEQUENCE [LARGE SCALE GENOMIC DNA]</scope>
    <source>
        <strain evidence="6">SH3</strain>
    </source>
</reference>
<feature type="compositionally biased region" description="Low complexity" evidence="3">
    <location>
        <begin position="423"/>
        <end position="443"/>
    </location>
</feature>
<dbReference type="GO" id="GO:0051893">
    <property type="term" value="P:regulation of focal adhesion assembly"/>
    <property type="evidence" value="ECO:0007669"/>
    <property type="project" value="TreeGrafter"/>
</dbReference>
<dbReference type="InterPro" id="IPR036390">
    <property type="entry name" value="WH_DNA-bd_sf"/>
</dbReference>
<dbReference type="GO" id="GO:0051496">
    <property type="term" value="P:positive regulation of stress fiber assembly"/>
    <property type="evidence" value="ECO:0007669"/>
    <property type="project" value="TreeGrafter"/>
</dbReference>
<feature type="region of interest" description="Disordered" evidence="3">
    <location>
        <begin position="607"/>
        <end position="663"/>
    </location>
</feature>
<feature type="region of interest" description="Disordered" evidence="3">
    <location>
        <begin position="697"/>
        <end position="748"/>
    </location>
</feature>
<feature type="compositionally biased region" description="Polar residues" evidence="3">
    <location>
        <begin position="720"/>
        <end position="748"/>
    </location>
</feature>
<dbReference type="STRING" id="1054147.F4PV76"/>
<dbReference type="Proteomes" id="UP000007797">
    <property type="component" value="Unassembled WGS sequence"/>
</dbReference>
<dbReference type="InterPro" id="IPR006607">
    <property type="entry name" value="DM15"/>
</dbReference>
<dbReference type="AlphaFoldDB" id="F4PV76"/>
<dbReference type="CDD" id="cd07323">
    <property type="entry name" value="LAM"/>
    <property type="match status" value="1"/>
</dbReference>
<evidence type="ECO:0000313" key="6">
    <source>
        <dbReference type="Proteomes" id="UP000007797"/>
    </source>
</evidence>
<evidence type="ECO:0000256" key="2">
    <source>
        <dbReference type="PROSITE-ProRule" id="PRU00332"/>
    </source>
</evidence>
<dbReference type="GO" id="GO:0048255">
    <property type="term" value="P:mRNA stabilization"/>
    <property type="evidence" value="ECO:0007669"/>
    <property type="project" value="InterPro"/>
</dbReference>
<dbReference type="RefSeq" id="XP_004359835.1">
    <property type="nucleotide sequence ID" value="XM_004359778.1"/>
</dbReference>
<dbReference type="PANTHER" id="PTHR15551">
    <property type="entry name" value="LIM DOMAIN ONLY 7"/>
    <property type="match status" value="1"/>
</dbReference>
<protein>
    <recommendedName>
        <fullName evidence="4">HTH La-type RNA-binding domain-containing protein</fullName>
    </recommendedName>
</protein>
<feature type="region of interest" description="Disordered" evidence="3">
    <location>
        <begin position="1"/>
        <end position="47"/>
    </location>
</feature>
<dbReference type="PROSITE" id="PS50961">
    <property type="entry name" value="HTH_LA"/>
    <property type="match status" value="1"/>
</dbReference>
<dbReference type="OMA" id="YFQHPSY"/>
<keyword evidence="6" id="KW-1185">Reference proteome</keyword>
<feature type="compositionally biased region" description="Low complexity" evidence="3">
    <location>
        <begin position="701"/>
        <end position="715"/>
    </location>
</feature>
<dbReference type="InterPro" id="IPR036388">
    <property type="entry name" value="WH-like_DNA-bd_sf"/>
</dbReference>
<gene>
    <name evidence="5" type="ORF">DFA_01870</name>
</gene>
<feature type="compositionally biased region" description="Acidic residues" evidence="3">
    <location>
        <begin position="270"/>
        <end position="289"/>
    </location>
</feature>
<dbReference type="GO" id="GO:0000339">
    <property type="term" value="F:RNA cap binding"/>
    <property type="evidence" value="ECO:0007669"/>
    <property type="project" value="InterPro"/>
</dbReference>
<evidence type="ECO:0000259" key="4">
    <source>
        <dbReference type="PROSITE" id="PS50961"/>
    </source>
</evidence>
<dbReference type="SUPFAM" id="SSF46785">
    <property type="entry name" value="Winged helix' DNA-binding domain"/>
    <property type="match status" value="1"/>
</dbReference>
<organism evidence="5 6">
    <name type="scientific">Cavenderia fasciculata</name>
    <name type="common">Slime mold</name>
    <name type="synonym">Dictyostelium fasciculatum</name>
    <dbReference type="NCBI Taxonomy" id="261658"/>
    <lineage>
        <taxon>Eukaryota</taxon>
        <taxon>Amoebozoa</taxon>
        <taxon>Evosea</taxon>
        <taxon>Eumycetozoa</taxon>
        <taxon>Dictyostelia</taxon>
        <taxon>Acytosteliales</taxon>
        <taxon>Cavenderiaceae</taxon>
        <taxon>Cavenderia</taxon>
    </lineage>
</organism>
<feature type="region of interest" description="Disordered" evidence="3">
    <location>
        <begin position="200"/>
        <end position="232"/>
    </location>
</feature>
<accession>F4PV76</accession>
<proteinExistence type="predicted"/>
<feature type="compositionally biased region" description="Basic and acidic residues" evidence="3">
    <location>
        <begin position="8"/>
        <end position="33"/>
    </location>
</feature>
<feature type="compositionally biased region" description="Low complexity" evidence="3">
    <location>
        <begin position="610"/>
        <end position="646"/>
    </location>
</feature>
<evidence type="ECO:0000313" key="5">
    <source>
        <dbReference type="EMBL" id="EGG21984.1"/>
    </source>
</evidence>
<dbReference type="SMART" id="SM00684">
    <property type="entry name" value="DM15"/>
    <property type="match status" value="3"/>
</dbReference>
<dbReference type="GeneID" id="14874199"/>
<feature type="compositionally biased region" description="Polar residues" evidence="3">
    <location>
        <begin position="647"/>
        <end position="662"/>
    </location>
</feature>
<dbReference type="Pfam" id="PF21071">
    <property type="entry name" value="LARP1_HEAT"/>
    <property type="match status" value="1"/>
</dbReference>
<dbReference type="KEGG" id="dfa:DFA_01870"/>
<dbReference type="PANTHER" id="PTHR15551:SF3">
    <property type="entry name" value="LIM AND CALPONIN HOMOLOGY DOMAINS-CONTAINING PROTEIN 1"/>
    <property type="match status" value="1"/>
</dbReference>
<dbReference type="OrthoDB" id="340227at2759"/>
<feature type="region of interest" description="Disordered" evidence="3">
    <location>
        <begin position="419"/>
        <end position="447"/>
    </location>
</feature>
<name>F4PV76_CACFS</name>
<dbReference type="GO" id="GO:0001725">
    <property type="term" value="C:stress fiber"/>
    <property type="evidence" value="ECO:0007669"/>
    <property type="project" value="TreeGrafter"/>
</dbReference>
<feature type="domain" description="HTH La-type RNA-binding" evidence="4">
    <location>
        <begin position="57"/>
        <end position="147"/>
    </location>
</feature>
<dbReference type="InterPro" id="IPR006630">
    <property type="entry name" value="La_HTH"/>
</dbReference>
<dbReference type="GO" id="GO:0032034">
    <property type="term" value="F:myosin II head/neck binding"/>
    <property type="evidence" value="ECO:0007669"/>
    <property type="project" value="TreeGrafter"/>
</dbReference>
<dbReference type="Gene3D" id="1.10.10.10">
    <property type="entry name" value="Winged helix-like DNA-binding domain superfamily/Winged helix DNA-binding domain"/>
    <property type="match status" value="1"/>
</dbReference>
<sequence length="748" mass="85293">MVARKQQHKEERKKEREREREQRRQERTDDQHPIKNIGKYFGQRSSGVDKPLQVNRLTSSSETVTITIENQQAIKEKIIQQVDVYLRCSMDKDGWVPLSLVCRFNRMRVYDINEVADALKSSDVVQVNDDGTSVRCAADNRSMWLLNEEFKNGLKHNSNQDDENQPDQQQDTEGWVNVTSGGKKHIINNNNSTVHIVPSIKQQEPQQQLQQQQQQREEAIFDLSSDEDQHEFFSKERRDFETRELPINQHQQQEQQDESDQEELLSQSDYSEEDDEYSSSEYSDEDEIDEAEISKLIIVTQSPYRKKGKSNNRKGFSCEIASIINDGLYFYEQDLKKKKNQVPQNYATVTVAKKSSSAAVTRLYSPNVSSKKSKGQTVPPPIGWIMSPVAPEEDSSASSPSDSSINLLSMSPLPLSFKDNMMTSTSSSTTTSTTSTSTNASSSGNEEIPFFQHPSHELLQENGFVQHKYDKFRSKCLKERKRLGMGQSAETNTLYRFWSHFLRTHFNAKMYQEFKQIALEDAQHNFRYGLECIFRFLSYGLERKYRLDIFTDFMTLTLQDISDGYLYGLEKFWAYLKYRKEKGHLNILPELQVHLDRFKSIDDFKKAQKKSSNSSSSNKQSSSSSSSNKPNYRNQHQNTNLQQNNNSHPRTFNQSRGSNSSSHVKKDVIVGHNNIVVPAAPYVYGGSSSFGSGKKVGGPSGSVFFGGSNNNNSGGAYKKNQFSSSSSLAWGPKSNNKVSEPQSKNCPF</sequence>
<feature type="region of interest" description="Disordered" evidence="3">
    <location>
        <begin position="154"/>
        <end position="188"/>
    </location>
</feature>
<keyword evidence="1 2" id="KW-0694">RNA-binding</keyword>